<feature type="domain" description="Fumarylacetoacetase-like C-terminal" evidence="2">
    <location>
        <begin position="102"/>
        <end position="263"/>
    </location>
</feature>
<dbReference type="Gene3D" id="3.90.850.10">
    <property type="entry name" value="Fumarylacetoacetase-like, C-terminal domain"/>
    <property type="match status" value="1"/>
</dbReference>
<protein>
    <recommendedName>
        <fullName evidence="2">Fumarylacetoacetase-like C-terminal domain-containing protein</fullName>
    </recommendedName>
</protein>
<dbReference type="GO" id="GO:0005737">
    <property type="term" value="C:cytoplasm"/>
    <property type="evidence" value="ECO:0007669"/>
    <property type="project" value="TreeGrafter"/>
</dbReference>
<dbReference type="EMBL" id="PHIG01000043">
    <property type="protein sequence ID" value="PJK28564.1"/>
    <property type="molecule type" value="Genomic_DNA"/>
</dbReference>
<dbReference type="SUPFAM" id="SSF56529">
    <property type="entry name" value="FAH"/>
    <property type="match status" value="1"/>
</dbReference>
<keyword evidence="4" id="KW-1185">Reference proteome</keyword>
<evidence type="ECO:0000313" key="3">
    <source>
        <dbReference type="EMBL" id="PJK28564.1"/>
    </source>
</evidence>
<proteinExistence type="predicted"/>
<sequence>MDRAEQAARELMNVRTGRRRIAALPPGLAPADPEAAYGIQRHMRRLIGEGGAGRQIGWKIGCTNERAQAHVGIDEPFYGGVFEATAWTSPAEIDASGFFMTVIEAEIGFLMGEDLPAAAAPYDPGSVADAVKAVLPCIEIVDSRYEDWTGVGTAHMIADNGSHGGWIRGAPVADWQGLDLSEIEVTLSVDGETVREGNGFAVMGNPINALTWLANVRAVYARDGLKAGDFVSTGTTIDVYPAKAGESLVADFGPLGEVRFRIV</sequence>
<dbReference type="GO" id="GO:0008684">
    <property type="term" value="F:2-oxopent-4-enoate hydratase activity"/>
    <property type="evidence" value="ECO:0007669"/>
    <property type="project" value="TreeGrafter"/>
</dbReference>
<evidence type="ECO:0000313" key="4">
    <source>
        <dbReference type="Proteomes" id="UP000229498"/>
    </source>
</evidence>
<dbReference type="InterPro" id="IPR050772">
    <property type="entry name" value="Hydratase-Decarb/MhpD_sf"/>
</dbReference>
<dbReference type="InterPro" id="IPR011234">
    <property type="entry name" value="Fumarylacetoacetase-like_C"/>
</dbReference>
<dbReference type="PANTHER" id="PTHR30143:SF0">
    <property type="entry name" value="2-KETO-4-PENTENOATE HYDRATASE"/>
    <property type="match status" value="1"/>
</dbReference>
<organism evidence="3 4">
    <name type="scientific">Minwuia thermotolerans</name>
    <dbReference type="NCBI Taxonomy" id="2056226"/>
    <lineage>
        <taxon>Bacteria</taxon>
        <taxon>Pseudomonadati</taxon>
        <taxon>Pseudomonadota</taxon>
        <taxon>Alphaproteobacteria</taxon>
        <taxon>Minwuiales</taxon>
        <taxon>Minwuiaceae</taxon>
        <taxon>Minwuia</taxon>
    </lineage>
</organism>
<gene>
    <name evidence="3" type="ORF">CVT23_16545</name>
</gene>
<accession>A0A2M9FYM9</accession>
<dbReference type="Proteomes" id="UP000229498">
    <property type="component" value="Unassembled WGS sequence"/>
</dbReference>
<keyword evidence="1" id="KW-0456">Lyase</keyword>
<dbReference type="RefSeq" id="WP_109796043.1">
    <property type="nucleotide sequence ID" value="NZ_PHIG01000043.1"/>
</dbReference>
<evidence type="ECO:0000256" key="1">
    <source>
        <dbReference type="ARBA" id="ARBA00023239"/>
    </source>
</evidence>
<dbReference type="PANTHER" id="PTHR30143">
    <property type="entry name" value="ACID HYDRATASE"/>
    <property type="match status" value="1"/>
</dbReference>
<dbReference type="Pfam" id="PF01557">
    <property type="entry name" value="FAA_hydrolase"/>
    <property type="match status" value="1"/>
</dbReference>
<evidence type="ECO:0000259" key="2">
    <source>
        <dbReference type="Pfam" id="PF01557"/>
    </source>
</evidence>
<dbReference type="AlphaFoldDB" id="A0A2M9FYM9"/>
<dbReference type="OrthoDB" id="9792137at2"/>
<comment type="caution">
    <text evidence="3">The sequence shown here is derived from an EMBL/GenBank/DDBJ whole genome shotgun (WGS) entry which is preliminary data.</text>
</comment>
<reference evidence="3 4" key="1">
    <citation type="submission" date="2017-11" db="EMBL/GenBank/DDBJ databases">
        <title>Draft genome sequence of Rhizobiales bacterium SY3-13.</title>
        <authorList>
            <person name="Sun C."/>
        </authorList>
    </citation>
    <scope>NUCLEOTIDE SEQUENCE [LARGE SCALE GENOMIC DNA]</scope>
    <source>
        <strain evidence="3 4">SY3-13</strain>
    </source>
</reference>
<dbReference type="InterPro" id="IPR036663">
    <property type="entry name" value="Fumarylacetoacetase_C_sf"/>
</dbReference>
<name>A0A2M9FYM9_9PROT</name>